<gene>
    <name evidence="1" type="ORF">OFUS_LOCUS8756</name>
</gene>
<dbReference type="OrthoDB" id="6174867at2759"/>
<evidence type="ECO:0000313" key="2">
    <source>
        <dbReference type="Proteomes" id="UP000749559"/>
    </source>
</evidence>
<sequence>NIEDLIHEFTSVLPDVIQRLADDGSIRTILNNSFPLHNIAYRCFLDGVDWMGCDMNTQFRYKDPTTVRFWRIGYRLFKGKFLRYMNGVNDRSDGISNFIIQTKDILNMNSAIKDEFLPGINVQAIGDIAEKDIGSMKTRKIVVIHMFSHII</sequence>
<comment type="caution">
    <text evidence="1">The sequence shown here is derived from an EMBL/GenBank/DDBJ whole genome shotgun (WGS) entry which is preliminary data.</text>
</comment>
<dbReference type="Proteomes" id="UP000749559">
    <property type="component" value="Unassembled WGS sequence"/>
</dbReference>
<accession>A0A8J1V0D6</accession>
<keyword evidence="2" id="KW-1185">Reference proteome</keyword>
<reference evidence="1" key="1">
    <citation type="submission" date="2022-03" db="EMBL/GenBank/DDBJ databases">
        <authorList>
            <person name="Martin C."/>
        </authorList>
    </citation>
    <scope>NUCLEOTIDE SEQUENCE</scope>
</reference>
<organism evidence="1 2">
    <name type="scientific">Owenia fusiformis</name>
    <name type="common">Polychaete worm</name>
    <dbReference type="NCBI Taxonomy" id="6347"/>
    <lineage>
        <taxon>Eukaryota</taxon>
        <taxon>Metazoa</taxon>
        <taxon>Spiralia</taxon>
        <taxon>Lophotrochozoa</taxon>
        <taxon>Annelida</taxon>
        <taxon>Polychaeta</taxon>
        <taxon>Sedentaria</taxon>
        <taxon>Canalipalpata</taxon>
        <taxon>Sabellida</taxon>
        <taxon>Oweniida</taxon>
        <taxon>Oweniidae</taxon>
        <taxon>Owenia</taxon>
    </lineage>
</organism>
<proteinExistence type="predicted"/>
<dbReference type="AlphaFoldDB" id="A0A8J1V0D6"/>
<evidence type="ECO:0000313" key="1">
    <source>
        <dbReference type="EMBL" id="CAH1782294.1"/>
    </source>
</evidence>
<name>A0A8J1V0D6_OWEFU</name>
<dbReference type="EMBL" id="CAIIXF020000004">
    <property type="protein sequence ID" value="CAH1782294.1"/>
    <property type="molecule type" value="Genomic_DNA"/>
</dbReference>
<protein>
    <submittedName>
        <fullName evidence="1">Uncharacterized protein</fullName>
    </submittedName>
</protein>
<feature type="non-terminal residue" evidence="1">
    <location>
        <position position="1"/>
    </location>
</feature>